<keyword evidence="2" id="KW-1185">Reference proteome</keyword>
<evidence type="ECO:0000259" key="1">
    <source>
        <dbReference type="Pfam" id="PF03152"/>
    </source>
</evidence>
<name>A0A1I7WMD1_HETBA</name>
<reference evidence="3" key="1">
    <citation type="submission" date="2016-11" db="UniProtKB">
        <authorList>
            <consortium name="WormBaseParasite"/>
        </authorList>
    </citation>
    <scope>IDENTIFICATION</scope>
</reference>
<proteinExistence type="predicted"/>
<protein>
    <recommendedName>
        <fullName evidence="1">Ubiquitin fusion degradation protein UFD1 N-terminal subdomain 1 domain-containing protein</fullName>
    </recommendedName>
</protein>
<dbReference type="Pfam" id="PF03152">
    <property type="entry name" value="UFD1_N1"/>
    <property type="match status" value="1"/>
</dbReference>
<feature type="domain" description="Ubiquitin fusion degradation protein UFD1 N-terminal subdomain 1" evidence="1">
    <location>
        <begin position="6"/>
        <end position="32"/>
    </location>
</feature>
<dbReference type="Proteomes" id="UP000095283">
    <property type="component" value="Unplaced"/>
</dbReference>
<evidence type="ECO:0000313" key="2">
    <source>
        <dbReference type="Proteomes" id="UP000095283"/>
    </source>
</evidence>
<sequence length="90" mass="9897">MTNVSDEQQRATNCGVLEFSAPEGHCYLPNWKHLDLSCILKIINQPMAASLLIIPLIVCGHPKQRRDSIPGQQLRITPDSADSITLSISS</sequence>
<dbReference type="Gene3D" id="2.40.40.50">
    <property type="entry name" value="Ubiquitin fusion degradation protein UFD1, N-terminal domain"/>
    <property type="match status" value="1"/>
</dbReference>
<dbReference type="AlphaFoldDB" id="A0A1I7WMD1"/>
<dbReference type="WBParaSite" id="Hba_06313">
    <property type="protein sequence ID" value="Hba_06313"/>
    <property type="gene ID" value="Hba_06313"/>
</dbReference>
<dbReference type="InterPro" id="IPR055417">
    <property type="entry name" value="UFD1_N1"/>
</dbReference>
<evidence type="ECO:0000313" key="3">
    <source>
        <dbReference type="WBParaSite" id="Hba_06313"/>
    </source>
</evidence>
<organism evidence="2 3">
    <name type="scientific">Heterorhabditis bacteriophora</name>
    <name type="common">Entomopathogenic nematode worm</name>
    <dbReference type="NCBI Taxonomy" id="37862"/>
    <lineage>
        <taxon>Eukaryota</taxon>
        <taxon>Metazoa</taxon>
        <taxon>Ecdysozoa</taxon>
        <taxon>Nematoda</taxon>
        <taxon>Chromadorea</taxon>
        <taxon>Rhabditida</taxon>
        <taxon>Rhabditina</taxon>
        <taxon>Rhabditomorpha</taxon>
        <taxon>Strongyloidea</taxon>
        <taxon>Heterorhabditidae</taxon>
        <taxon>Heterorhabditis</taxon>
    </lineage>
</organism>
<dbReference type="InterPro" id="IPR042299">
    <property type="entry name" value="Ufd1-like_Nn"/>
</dbReference>
<accession>A0A1I7WMD1</accession>